<dbReference type="AlphaFoldDB" id="A0A3N2QAX1"/>
<protein>
    <submittedName>
        <fullName evidence="2">DUF4293 family protein</fullName>
    </submittedName>
</protein>
<proteinExistence type="predicted"/>
<keyword evidence="1" id="KW-1133">Transmembrane helix</keyword>
<sequence length="155" mass="17545">MIQRIQSLYLAVVSIFMVIFLCVSVWIKMSLHNACSFLLTPYALVGSSGQYITMPYGLTCLLACLSILSAAYAIVRHDNRKLQLRLTFGINVILILLLVWVFWLIRKADSTYLLVDGISSYKAGIVLPFMALLANVLARHHIKNDERLVNEDNLR</sequence>
<feature type="transmembrane region" description="Helical" evidence="1">
    <location>
        <begin position="86"/>
        <end position="106"/>
    </location>
</feature>
<reference evidence="2 3" key="1">
    <citation type="submission" date="2018-09" db="EMBL/GenBank/DDBJ databases">
        <title>Comparative Genomics of Wolbachia-Cardinium Dual Endosymbiosis in a Plant-Parasitic Nematode.</title>
        <authorList>
            <person name="Brown A.M.V."/>
            <person name="Wasala S.K."/>
            <person name="Howe D.K."/>
            <person name="Peetz A.B."/>
            <person name="Zasada I.A."/>
            <person name="Denver D.R."/>
        </authorList>
    </citation>
    <scope>NUCLEOTIDE SEQUENCE [LARGE SCALE GENOMIC DNA]</scope>
    <source>
        <strain evidence="2 3">Pp_1</strain>
    </source>
</reference>
<dbReference type="RefSeq" id="WP_123663513.1">
    <property type="nucleotide sequence ID" value="NZ_RARA01000027.1"/>
</dbReference>
<dbReference type="OrthoDB" id="594989at2"/>
<feature type="transmembrane region" description="Helical" evidence="1">
    <location>
        <begin position="51"/>
        <end position="74"/>
    </location>
</feature>
<keyword evidence="1" id="KW-0472">Membrane</keyword>
<keyword evidence="1" id="KW-0812">Transmembrane</keyword>
<evidence type="ECO:0000313" key="3">
    <source>
        <dbReference type="Proteomes" id="UP000270927"/>
    </source>
</evidence>
<accession>A0A3N2QAX1</accession>
<dbReference type="Proteomes" id="UP000270927">
    <property type="component" value="Unassembled WGS sequence"/>
</dbReference>
<comment type="caution">
    <text evidence="2">The sequence shown here is derived from an EMBL/GenBank/DDBJ whole genome shotgun (WGS) entry which is preliminary data.</text>
</comment>
<keyword evidence="3" id="KW-1185">Reference proteome</keyword>
<gene>
    <name evidence="2" type="ORF">EDM02_04965</name>
</gene>
<feature type="transmembrane region" description="Helical" evidence="1">
    <location>
        <begin position="118"/>
        <end position="138"/>
    </location>
</feature>
<dbReference type="EMBL" id="RARA01000027">
    <property type="protein sequence ID" value="ROT46900.1"/>
    <property type="molecule type" value="Genomic_DNA"/>
</dbReference>
<evidence type="ECO:0000256" key="1">
    <source>
        <dbReference type="SAM" id="Phobius"/>
    </source>
</evidence>
<evidence type="ECO:0000313" key="2">
    <source>
        <dbReference type="EMBL" id="ROT46900.1"/>
    </source>
</evidence>
<name>A0A3N2QAX1_9BACT</name>
<organism evidence="2 3">
    <name type="scientific">Candidatus Cardinium hertigii</name>
    <dbReference type="NCBI Taxonomy" id="247481"/>
    <lineage>
        <taxon>Bacteria</taxon>
        <taxon>Pseudomonadati</taxon>
        <taxon>Bacteroidota</taxon>
        <taxon>Cytophagia</taxon>
        <taxon>Cytophagales</taxon>
        <taxon>Amoebophilaceae</taxon>
        <taxon>Candidatus Cardinium</taxon>
    </lineage>
</organism>
<dbReference type="InterPro" id="IPR025635">
    <property type="entry name" value="DUF4293"/>
</dbReference>
<feature type="transmembrane region" description="Helical" evidence="1">
    <location>
        <begin position="7"/>
        <end position="31"/>
    </location>
</feature>
<dbReference type="Pfam" id="PF14126">
    <property type="entry name" value="DUF4293"/>
    <property type="match status" value="1"/>
</dbReference>